<keyword evidence="8" id="KW-1185">Reference proteome</keyword>
<dbReference type="SUPFAM" id="SSF82171">
    <property type="entry name" value="DPP6 N-terminal domain-like"/>
    <property type="match status" value="1"/>
</dbReference>
<dbReference type="Pfam" id="PF07676">
    <property type="entry name" value="PD40"/>
    <property type="match status" value="2"/>
</dbReference>
<dbReference type="RefSeq" id="WP_249973857.1">
    <property type="nucleotide sequence ID" value="NZ_JAMFLZ010000008.1"/>
</dbReference>
<evidence type="ECO:0000256" key="2">
    <source>
        <dbReference type="ARBA" id="ARBA00023136"/>
    </source>
</evidence>
<dbReference type="Proteomes" id="UP001165381">
    <property type="component" value="Unassembled WGS sequence"/>
</dbReference>
<dbReference type="InterPro" id="IPR011659">
    <property type="entry name" value="WD40"/>
</dbReference>
<feature type="signal peptide" evidence="5">
    <location>
        <begin position="1"/>
        <end position="22"/>
    </location>
</feature>
<dbReference type="InterPro" id="IPR011990">
    <property type="entry name" value="TPR-like_helical_dom_sf"/>
</dbReference>
<evidence type="ECO:0000313" key="8">
    <source>
        <dbReference type="Proteomes" id="UP001165381"/>
    </source>
</evidence>
<keyword evidence="3" id="KW-0998">Cell outer membrane</keyword>
<evidence type="ECO:0000256" key="5">
    <source>
        <dbReference type="SAM" id="SignalP"/>
    </source>
</evidence>
<dbReference type="InterPro" id="IPR006665">
    <property type="entry name" value="OmpA-like"/>
</dbReference>
<dbReference type="PROSITE" id="PS51257">
    <property type="entry name" value="PROKAR_LIPOPROTEIN"/>
    <property type="match status" value="1"/>
</dbReference>
<dbReference type="PANTHER" id="PTHR30329:SF21">
    <property type="entry name" value="LIPOPROTEIN YIAD-RELATED"/>
    <property type="match status" value="1"/>
</dbReference>
<evidence type="ECO:0000256" key="3">
    <source>
        <dbReference type="ARBA" id="ARBA00023237"/>
    </source>
</evidence>
<dbReference type="PROSITE" id="PS51123">
    <property type="entry name" value="OMPA_2"/>
    <property type="match status" value="1"/>
</dbReference>
<keyword evidence="5" id="KW-0732">Signal</keyword>
<evidence type="ECO:0000259" key="6">
    <source>
        <dbReference type="PROSITE" id="PS51123"/>
    </source>
</evidence>
<dbReference type="SUPFAM" id="SSF103088">
    <property type="entry name" value="OmpA-like"/>
    <property type="match status" value="1"/>
</dbReference>
<keyword evidence="2 4" id="KW-0472">Membrane</keyword>
<evidence type="ECO:0000313" key="7">
    <source>
        <dbReference type="EMBL" id="MCL6296445.1"/>
    </source>
</evidence>
<accession>A0ABT0QHH2</accession>
<organism evidence="7 8">
    <name type="scientific">Jejuia spongiicola</name>
    <dbReference type="NCBI Taxonomy" id="2942207"/>
    <lineage>
        <taxon>Bacteria</taxon>
        <taxon>Pseudomonadati</taxon>
        <taxon>Bacteroidota</taxon>
        <taxon>Flavobacteriia</taxon>
        <taxon>Flavobacteriales</taxon>
        <taxon>Flavobacteriaceae</taxon>
        <taxon>Jejuia</taxon>
    </lineage>
</organism>
<dbReference type="InterPro" id="IPR006664">
    <property type="entry name" value="OMP_bac"/>
</dbReference>
<comment type="caution">
    <text evidence="7">The sequence shown here is derived from an EMBL/GenBank/DDBJ whole genome shotgun (WGS) entry which is preliminary data.</text>
</comment>
<dbReference type="Pfam" id="PF00691">
    <property type="entry name" value="OmpA"/>
    <property type="match status" value="1"/>
</dbReference>
<dbReference type="CDD" id="cd07185">
    <property type="entry name" value="OmpA_C-like"/>
    <property type="match status" value="1"/>
</dbReference>
<dbReference type="SUPFAM" id="SSF48452">
    <property type="entry name" value="TPR-like"/>
    <property type="match status" value="1"/>
</dbReference>
<comment type="subcellular location">
    <subcellularLocation>
        <location evidence="1">Cell outer membrane</location>
    </subcellularLocation>
</comment>
<feature type="domain" description="OmpA-like" evidence="6">
    <location>
        <begin position="510"/>
        <end position="630"/>
    </location>
</feature>
<dbReference type="InterPro" id="IPR050330">
    <property type="entry name" value="Bact_OuterMem_StrucFunc"/>
</dbReference>
<name>A0ABT0QHH2_9FLAO</name>
<evidence type="ECO:0000256" key="1">
    <source>
        <dbReference type="ARBA" id="ARBA00004442"/>
    </source>
</evidence>
<gene>
    <name evidence="7" type="ORF">M3P09_15640</name>
</gene>
<dbReference type="Gene3D" id="1.25.40.10">
    <property type="entry name" value="Tetratricopeptide repeat domain"/>
    <property type="match status" value="1"/>
</dbReference>
<evidence type="ECO:0000256" key="4">
    <source>
        <dbReference type="PROSITE-ProRule" id="PRU00473"/>
    </source>
</evidence>
<proteinExistence type="predicted"/>
<reference evidence="7" key="1">
    <citation type="submission" date="2022-05" db="EMBL/GenBank/DDBJ databases">
        <authorList>
            <person name="Park J.-S."/>
        </authorList>
    </citation>
    <scope>NUCLEOTIDE SEQUENCE</scope>
    <source>
        <strain evidence="7">2012CJ34-3</strain>
    </source>
</reference>
<feature type="chain" id="PRO_5045607098" evidence="5">
    <location>
        <begin position="23"/>
        <end position="630"/>
    </location>
</feature>
<dbReference type="PANTHER" id="PTHR30329">
    <property type="entry name" value="STATOR ELEMENT OF FLAGELLAR MOTOR COMPLEX"/>
    <property type="match status" value="1"/>
</dbReference>
<dbReference type="InterPro" id="IPR036737">
    <property type="entry name" value="OmpA-like_sf"/>
</dbReference>
<sequence>MKKYIKHIFTYSILLLACVAFAQKGQVKKADKKFESLAYIDALEIYENVANKGYENEDLYKRLADAYYFNANYVEAVKWYDKLFALNLNTSPEYNFRYGQTLKAIGNYSDADKILTNFYKSQGLNYINSGEYLSTIEKNSNQYVIDTVGFNTKYSDYPAFYTKDKLYVASASTSSKETPWNKEPTSDIFLVNDSELKVVSGEINTKYNEGSVVITKDGNTMYFTRNNYTNNKLGKDANKTIRLKLYKAERIDGKWTNVIELPFNNDDYSVGHPALSIDESKLYFVSDMQSNGNQGGTDIYEVELFDDGGYGTPFNMIGFNTVGNEMFPFIADNGSFFFSSNGHQFNLGGLDIYKSTPDENGVYGKVDNIGKPINSTMDDFAFVINSDSKTGYFSTNRSGTQSDDVYSFKENENYKAPCIVNLNGFVRDKKTGDILENALVSLIDKNNDIVVQEIVPTGKYMFDEMDCDKVKFIRAEKNGYLTGEEFVDTSKEGAISTDILLDPRKIEIAAGTDIGLLLNPIYFDLDKHNIRPDAAVELQKIVEVMQKNPLIKIDVRSHTDSRANDTYNMTLSNRRAKSTIKYLVKNGINPSRLTGKGYGESQLINGCSNGVKCTESIHQENRRSEFIVVK</sequence>
<protein>
    <submittedName>
        <fullName evidence="7">OmpA family protein</fullName>
    </submittedName>
</protein>
<dbReference type="EMBL" id="JAMFLZ010000008">
    <property type="protein sequence ID" value="MCL6296445.1"/>
    <property type="molecule type" value="Genomic_DNA"/>
</dbReference>
<dbReference type="Gene3D" id="3.30.1330.60">
    <property type="entry name" value="OmpA-like domain"/>
    <property type="match status" value="1"/>
</dbReference>
<dbReference type="PRINTS" id="PR01021">
    <property type="entry name" value="OMPADOMAIN"/>
</dbReference>